<dbReference type="Proteomes" id="UP000799421">
    <property type="component" value="Unassembled WGS sequence"/>
</dbReference>
<dbReference type="Pfam" id="PF12350">
    <property type="entry name" value="CTK3_C"/>
    <property type="match status" value="1"/>
</dbReference>
<protein>
    <recommendedName>
        <fullName evidence="1">CID domain-containing protein</fullName>
    </recommendedName>
</protein>
<dbReference type="PANTHER" id="PTHR28291">
    <property type="entry name" value="CTD KINASE SUBUNIT GAMMA"/>
    <property type="match status" value="1"/>
</dbReference>
<dbReference type="InterPro" id="IPR024637">
    <property type="entry name" value="Ctk3_C"/>
</dbReference>
<evidence type="ECO:0000259" key="1">
    <source>
        <dbReference type="PROSITE" id="PS51391"/>
    </source>
</evidence>
<dbReference type="InterPro" id="IPR006569">
    <property type="entry name" value="CID_dom"/>
</dbReference>
<dbReference type="EMBL" id="MU005966">
    <property type="protein sequence ID" value="KAF2862353.1"/>
    <property type="molecule type" value="Genomic_DNA"/>
</dbReference>
<dbReference type="OrthoDB" id="21266at2759"/>
<dbReference type="AlphaFoldDB" id="A0A6A7C4Q2"/>
<accession>A0A6A7C4Q2</accession>
<evidence type="ECO:0000313" key="3">
    <source>
        <dbReference type="Proteomes" id="UP000799421"/>
    </source>
</evidence>
<organism evidence="2 3">
    <name type="scientific">Piedraia hortae CBS 480.64</name>
    <dbReference type="NCBI Taxonomy" id="1314780"/>
    <lineage>
        <taxon>Eukaryota</taxon>
        <taxon>Fungi</taxon>
        <taxon>Dikarya</taxon>
        <taxon>Ascomycota</taxon>
        <taxon>Pezizomycotina</taxon>
        <taxon>Dothideomycetes</taxon>
        <taxon>Dothideomycetidae</taxon>
        <taxon>Capnodiales</taxon>
        <taxon>Piedraiaceae</taxon>
        <taxon>Piedraia</taxon>
    </lineage>
</organism>
<sequence>MTDPFEVRMRFTSLLIHLNASSSSAIKAAQYALRHVEYADDLFSCILEQLENPANSVNNRANIMFFLPRLCEAARDRRPGGGTPVKGATATTAAASAGAAKGEEYVTMVDSEIARIVDAVAPPAISDTGGGSANVRVVRQVLTQLGEKGHVDHAKVGELLEVMSKRDLQHGDGGSPGDRAVEAEGEAAGDKIAAAVATAPATVVDTSVPVKKASVLDRRQIEQRIEEDRERHKRARESIWMMPQAPGSGLREDAEFDVLWKHLKPADEDDYLMAREEKEMRLLGLEYEVV</sequence>
<feature type="domain" description="CID" evidence="1">
    <location>
        <begin position="3"/>
        <end position="167"/>
    </location>
</feature>
<reference evidence="2" key="1">
    <citation type="journal article" date="2020" name="Stud. Mycol.">
        <title>101 Dothideomycetes genomes: a test case for predicting lifestyles and emergence of pathogens.</title>
        <authorList>
            <person name="Haridas S."/>
            <person name="Albert R."/>
            <person name="Binder M."/>
            <person name="Bloem J."/>
            <person name="Labutti K."/>
            <person name="Salamov A."/>
            <person name="Andreopoulos B."/>
            <person name="Baker S."/>
            <person name="Barry K."/>
            <person name="Bills G."/>
            <person name="Bluhm B."/>
            <person name="Cannon C."/>
            <person name="Castanera R."/>
            <person name="Culley D."/>
            <person name="Daum C."/>
            <person name="Ezra D."/>
            <person name="Gonzalez J."/>
            <person name="Henrissat B."/>
            <person name="Kuo A."/>
            <person name="Liang C."/>
            <person name="Lipzen A."/>
            <person name="Lutzoni F."/>
            <person name="Magnuson J."/>
            <person name="Mondo S."/>
            <person name="Nolan M."/>
            <person name="Ohm R."/>
            <person name="Pangilinan J."/>
            <person name="Park H.-J."/>
            <person name="Ramirez L."/>
            <person name="Alfaro M."/>
            <person name="Sun H."/>
            <person name="Tritt A."/>
            <person name="Yoshinaga Y."/>
            <person name="Zwiers L.-H."/>
            <person name="Turgeon B."/>
            <person name="Goodwin S."/>
            <person name="Spatafora J."/>
            <person name="Crous P."/>
            <person name="Grigoriev I."/>
        </authorList>
    </citation>
    <scope>NUCLEOTIDE SEQUENCE</scope>
    <source>
        <strain evidence="2">CBS 480.64</strain>
    </source>
</reference>
<dbReference type="InterPro" id="IPR024638">
    <property type="entry name" value="Ctk3_N"/>
</dbReference>
<name>A0A6A7C4Q2_9PEZI</name>
<keyword evidence="3" id="KW-1185">Reference proteome</keyword>
<dbReference type="PROSITE" id="PS51391">
    <property type="entry name" value="CID"/>
    <property type="match status" value="1"/>
</dbReference>
<dbReference type="GO" id="GO:0070692">
    <property type="term" value="C:CTDK-1 complex"/>
    <property type="evidence" value="ECO:0007669"/>
    <property type="project" value="InterPro"/>
</dbReference>
<dbReference type="Pfam" id="PF12243">
    <property type="entry name" value="CTK3"/>
    <property type="match status" value="2"/>
</dbReference>
<dbReference type="GO" id="GO:0045943">
    <property type="term" value="P:positive regulation of transcription by RNA polymerase I"/>
    <property type="evidence" value="ECO:0007669"/>
    <property type="project" value="TreeGrafter"/>
</dbReference>
<dbReference type="GO" id="GO:0032786">
    <property type="term" value="P:positive regulation of DNA-templated transcription, elongation"/>
    <property type="evidence" value="ECO:0007669"/>
    <property type="project" value="InterPro"/>
</dbReference>
<dbReference type="InterPro" id="IPR042326">
    <property type="entry name" value="Ctk3"/>
</dbReference>
<evidence type="ECO:0000313" key="2">
    <source>
        <dbReference type="EMBL" id="KAF2862353.1"/>
    </source>
</evidence>
<gene>
    <name evidence="2" type="ORF">K470DRAFT_255987</name>
</gene>
<proteinExistence type="predicted"/>
<dbReference type="PANTHER" id="PTHR28291:SF1">
    <property type="entry name" value="CTD KINASE SUBUNIT GAMMA"/>
    <property type="match status" value="1"/>
</dbReference>